<reference evidence="1" key="1">
    <citation type="submission" date="2021-04" db="EMBL/GenBank/DDBJ databases">
        <title>Hybrid resistance and virulence plasmids from nosocomial Klebsiella pneumoniae isolates.</title>
        <authorList>
            <person name="Starkova P."/>
            <person name="Sulian O."/>
            <person name="Likholetova D."/>
            <person name="Ageevets V."/>
            <person name="Gostev V."/>
            <person name="Sopova J."/>
            <person name="Lebedeva M."/>
            <person name="Sidorenko S."/>
            <person name="Lazareva I."/>
        </authorList>
    </citation>
    <scope>NUCLEOTIDE SEQUENCE</scope>
    <source>
        <strain evidence="1">1657</strain>
        <plasmid evidence="1">phvKpST395_NDM1_1657</plasmid>
    </source>
</reference>
<dbReference type="AlphaFoldDB" id="A0A8A9FWY6"/>
<dbReference type="EMBL" id="CP072809">
    <property type="protein sequence ID" value="QTR65263.1"/>
    <property type="molecule type" value="Genomic_DNA"/>
</dbReference>
<gene>
    <name evidence="1" type="ORF">J8405_00895</name>
</gene>
<name>A0A8A9FWY6_KLEPN</name>
<keyword evidence="1" id="KW-0614">Plasmid</keyword>
<protein>
    <submittedName>
        <fullName evidence="1">Uncharacterized protein</fullName>
    </submittedName>
</protein>
<dbReference type="RefSeq" id="WP_011154610.1">
    <property type="nucleotide sequence ID" value="NZ_CP072809.1"/>
</dbReference>
<organism evidence="1">
    <name type="scientific">Klebsiella pneumoniae subsp. pneumoniae</name>
    <dbReference type="NCBI Taxonomy" id="72407"/>
    <lineage>
        <taxon>Bacteria</taxon>
        <taxon>Pseudomonadati</taxon>
        <taxon>Pseudomonadota</taxon>
        <taxon>Gammaproteobacteria</taxon>
        <taxon>Enterobacterales</taxon>
        <taxon>Enterobacteriaceae</taxon>
        <taxon>Klebsiella/Raoultella group</taxon>
        <taxon>Klebsiella</taxon>
        <taxon>Klebsiella pneumoniae complex</taxon>
    </lineage>
</organism>
<evidence type="ECO:0000313" key="1">
    <source>
        <dbReference type="EMBL" id="QTR65263.1"/>
    </source>
</evidence>
<proteinExistence type="predicted"/>
<geneLocation type="plasmid" evidence="1">
    <name>phvKpST395_NDM1_1657</name>
</geneLocation>
<sequence>MAGFINIKVHQDILYQWLRYDAGRGIKLYRGLQVAQLKTVSPVPGLIDRANQVLSGIIVNHHITGRQLPDAIIRQPLTSENIKFRPIQGTKTHYLSDFNWLFNSFMPFSPLPFSRPG</sequence>
<accession>A0A8A9FWY6</accession>